<dbReference type="Gene3D" id="3.30.2350.10">
    <property type="entry name" value="Pseudouridine synthase"/>
    <property type="match status" value="1"/>
</dbReference>
<name>A0ABT3MVL2_9GAMM</name>
<evidence type="ECO:0000256" key="4">
    <source>
        <dbReference type="ARBA" id="ARBA00022552"/>
    </source>
</evidence>
<comment type="function">
    <text evidence="2">Responsible for synthesis of pseudouridine from uracil at positions 955, 2504 and 2580 in 23S ribosomal RNA.</text>
</comment>
<dbReference type="CDD" id="cd00165">
    <property type="entry name" value="S4"/>
    <property type="match status" value="1"/>
</dbReference>
<dbReference type="GO" id="GO:0160141">
    <property type="term" value="F:23S rRNA pseudouridine(955/2504/2580) synthase activity"/>
    <property type="evidence" value="ECO:0007669"/>
    <property type="project" value="UniProtKB-EC"/>
</dbReference>
<sequence>MDRRLNDSRDSASAQADRPKVRLVSIDADDAGQRVDNYLVRVLKGVPKTRVYRVIRKGEVRVNKKRITAAYRLQDGDVLRIPPIRVAEKTDKVIVGGGLTEKLESSIIYEDDQLIIINKPSGIAVHGGSGINFGVIEAMRKIRPDARSLELVHRLDRDTSGCLMIAKRRSMLRYLHNQFQEDKVSKIYNALVIGRWPSRKVLVNAPLLKNTLQSGERMVRVDLDGKKSRTRYQVLERYNHQGESATLVEASPITGRTHQIRVHCLHAGYAILGDDKYGTDEDNKRYRNFGLKRLFLHAARLKLTLPDGTPLTVDAPLSPDLQAVLETLGSERDGPSA</sequence>
<dbReference type="InterPro" id="IPR002942">
    <property type="entry name" value="S4_RNA-bd"/>
</dbReference>
<evidence type="ECO:0000259" key="9">
    <source>
        <dbReference type="SMART" id="SM00363"/>
    </source>
</evidence>
<dbReference type="EMBL" id="JAPFCC010000001">
    <property type="protein sequence ID" value="MCW7553412.1"/>
    <property type="molecule type" value="Genomic_DNA"/>
</dbReference>
<comment type="catalytic activity">
    <reaction evidence="1">
        <text>uridine(955/2504/2580) in 23S rRNA = pseudouridine(955/2504/2580) in 23S rRNA</text>
        <dbReference type="Rhea" id="RHEA:42528"/>
        <dbReference type="Rhea" id="RHEA-COMP:10099"/>
        <dbReference type="Rhea" id="RHEA-COMP:10100"/>
        <dbReference type="ChEBI" id="CHEBI:65314"/>
        <dbReference type="ChEBI" id="CHEBI:65315"/>
        <dbReference type="EC" id="5.4.99.24"/>
    </reaction>
</comment>
<comment type="catalytic activity">
    <reaction evidence="8">
        <text>a uridine in RNA = a pseudouridine in RNA</text>
        <dbReference type="Rhea" id="RHEA:48348"/>
        <dbReference type="Rhea" id="RHEA-COMP:12068"/>
        <dbReference type="Rhea" id="RHEA-COMP:12069"/>
        <dbReference type="ChEBI" id="CHEBI:65314"/>
        <dbReference type="ChEBI" id="CHEBI:65315"/>
    </reaction>
</comment>
<proteinExistence type="inferred from homology"/>
<dbReference type="SUPFAM" id="SSF55174">
    <property type="entry name" value="Alpha-L RNA-binding motif"/>
    <property type="match status" value="1"/>
</dbReference>
<evidence type="ECO:0000256" key="2">
    <source>
        <dbReference type="ARBA" id="ARBA00002876"/>
    </source>
</evidence>
<evidence type="ECO:0000313" key="11">
    <source>
        <dbReference type="Proteomes" id="UP001209854"/>
    </source>
</evidence>
<accession>A0ABT3MVL2</accession>
<dbReference type="RefSeq" id="WP_262568242.1">
    <property type="nucleotide sequence ID" value="NZ_JAPFCC010000001.1"/>
</dbReference>
<evidence type="ECO:0000256" key="6">
    <source>
        <dbReference type="ARBA" id="ARBA00023235"/>
    </source>
</evidence>
<keyword evidence="4" id="KW-0698">rRNA processing</keyword>
<evidence type="ECO:0000313" key="10">
    <source>
        <dbReference type="EMBL" id="MCW7553412.1"/>
    </source>
</evidence>
<keyword evidence="11" id="KW-1185">Reference proteome</keyword>
<protein>
    <recommendedName>
        <fullName evidence="8">Pseudouridine synthase</fullName>
        <ecNumber evidence="8">5.4.99.-</ecNumber>
    </recommendedName>
</protein>
<dbReference type="NCBIfam" id="TIGR00005">
    <property type="entry name" value="rluA_subfam"/>
    <property type="match status" value="1"/>
</dbReference>
<evidence type="ECO:0000256" key="3">
    <source>
        <dbReference type="ARBA" id="ARBA00010876"/>
    </source>
</evidence>
<evidence type="ECO:0000256" key="1">
    <source>
        <dbReference type="ARBA" id="ARBA00000381"/>
    </source>
</evidence>
<reference evidence="10 11" key="1">
    <citation type="submission" date="2022-10" db="EMBL/GenBank/DDBJ databases">
        <title>High-quality genome sequences of two octocoral-associated bacteria, Endozoicomonas euniceicola EF212 and Endozoicomonas gorgoniicola PS125.</title>
        <authorList>
            <person name="Chiou Y.-J."/>
            <person name="Chen Y.-H."/>
        </authorList>
    </citation>
    <scope>NUCLEOTIDE SEQUENCE [LARGE SCALE GENOMIC DNA]</scope>
    <source>
        <strain evidence="10 11">PS125</strain>
    </source>
</reference>
<dbReference type="PANTHER" id="PTHR21600:SF92">
    <property type="entry name" value="RIBOSOMAL LARGE SUBUNIT PSEUDOURIDINE SYNTHASE C"/>
    <property type="match status" value="1"/>
</dbReference>
<dbReference type="InterPro" id="IPR050188">
    <property type="entry name" value="RluA_PseudoU_synthase"/>
</dbReference>
<dbReference type="SMART" id="SM00363">
    <property type="entry name" value="S4"/>
    <property type="match status" value="1"/>
</dbReference>
<dbReference type="InterPro" id="IPR036986">
    <property type="entry name" value="S4_RNA-bd_sf"/>
</dbReference>
<dbReference type="NCBIfam" id="NF008249">
    <property type="entry name" value="PRK11025.1"/>
    <property type="match status" value="1"/>
</dbReference>
<evidence type="ECO:0000256" key="5">
    <source>
        <dbReference type="ARBA" id="ARBA00022884"/>
    </source>
</evidence>
<evidence type="ECO:0000256" key="7">
    <source>
        <dbReference type="PROSITE-ProRule" id="PRU00182"/>
    </source>
</evidence>
<dbReference type="PROSITE" id="PS50889">
    <property type="entry name" value="S4"/>
    <property type="match status" value="1"/>
</dbReference>
<evidence type="ECO:0000256" key="8">
    <source>
        <dbReference type="RuleBase" id="RU362028"/>
    </source>
</evidence>
<dbReference type="PROSITE" id="PS01129">
    <property type="entry name" value="PSI_RLU"/>
    <property type="match status" value="1"/>
</dbReference>
<dbReference type="InterPro" id="IPR006224">
    <property type="entry name" value="PsdUridine_synth_RluA-like_CS"/>
</dbReference>
<dbReference type="SUPFAM" id="SSF55120">
    <property type="entry name" value="Pseudouridine synthase"/>
    <property type="match status" value="1"/>
</dbReference>
<dbReference type="PANTHER" id="PTHR21600">
    <property type="entry name" value="MITOCHONDRIAL RNA PSEUDOURIDINE SYNTHASE"/>
    <property type="match status" value="1"/>
</dbReference>
<dbReference type="InterPro" id="IPR020103">
    <property type="entry name" value="PsdUridine_synth_cat_dom_sf"/>
</dbReference>
<keyword evidence="6 8" id="KW-0413">Isomerase</keyword>
<dbReference type="EC" id="5.4.99.-" evidence="8"/>
<dbReference type="Gene3D" id="3.10.290.10">
    <property type="entry name" value="RNA-binding S4 domain"/>
    <property type="match status" value="1"/>
</dbReference>
<keyword evidence="5 7" id="KW-0694">RNA-binding</keyword>
<gene>
    <name evidence="10" type="primary">rluC</name>
    <name evidence="10" type="ORF">NX722_12360</name>
</gene>
<dbReference type="Proteomes" id="UP001209854">
    <property type="component" value="Unassembled WGS sequence"/>
</dbReference>
<dbReference type="Pfam" id="PF01479">
    <property type="entry name" value="S4"/>
    <property type="match status" value="1"/>
</dbReference>
<dbReference type="InterPro" id="IPR006145">
    <property type="entry name" value="PsdUridine_synth_RsuA/RluA"/>
</dbReference>
<dbReference type="CDD" id="cd02869">
    <property type="entry name" value="PseudoU_synth_RluA_like"/>
    <property type="match status" value="1"/>
</dbReference>
<dbReference type="InterPro" id="IPR006225">
    <property type="entry name" value="PsdUridine_synth_RluC/D"/>
</dbReference>
<feature type="domain" description="RNA-binding S4" evidence="9">
    <location>
        <begin position="33"/>
        <end position="94"/>
    </location>
</feature>
<comment type="caution">
    <text evidence="10">The sequence shown here is derived from an EMBL/GenBank/DDBJ whole genome shotgun (WGS) entry which is preliminary data.</text>
</comment>
<comment type="similarity">
    <text evidence="3 8">Belongs to the pseudouridine synthase RluA family.</text>
</comment>
<dbReference type="Pfam" id="PF00849">
    <property type="entry name" value="PseudoU_synth_2"/>
    <property type="match status" value="1"/>
</dbReference>
<organism evidence="10 11">
    <name type="scientific">Endozoicomonas gorgoniicola</name>
    <dbReference type="NCBI Taxonomy" id="1234144"/>
    <lineage>
        <taxon>Bacteria</taxon>
        <taxon>Pseudomonadati</taxon>
        <taxon>Pseudomonadota</taxon>
        <taxon>Gammaproteobacteria</taxon>
        <taxon>Oceanospirillales</taxon>
        <taxon>Endozoicomonadaceae</taxon>
        <taxon>Endozoicomonas</taxon>
    </lineage>
</organism>